<dbReference type="Proteomes" id="UP000509510">
    <property type="component" value="Chromosome III"/>
</dbReference>
<dbReference type="PANTHER" id="PTHR10039:SF5">
    <property type="entry name" value="NACHT DOMAIN-CONTAINING PROTEIN"/>
    <property type="match status" value="1"/>
</dbReference>
<dbReference type="Gene3D" id="3.40.50.1580">
    <property type="entry name" value="Nucleoside phosphorylase domain"/>
    <property type="match status" value="1"/>
</dbReference>
<evidence type="ECO:0000256" key="1">
    <source>
        <dbReference type="ARBA" id="ARBA00022737"/>
    </source>
</evidence>
<evidence type="ECO:0000313" key="4">
    <source>
        <dbReference type="Proteomes" id="UP000509510"/>
    </source>
</evidence>
<reference evidence="4" key="1">
    <citation type="submission" date="2020-06" db="EMBL/GenBank/DDBJ databases">
        <title>A chromosome-scale genome assembly of Talaromyces rugulosus W13939.</title>
        <authorList>
            <person name="Wang B."/>
            <person name="Guo L."/>
            <person name="Ye K."/>
            <person name="Wang L."/>
        </authorList>
    </citation>
    <scope>NUCLEOTIDE SEQUENCE [LARGE SCALE GENOMIC DNA]</scope>
    <source>
        <strain evidence="4">W13939</strain>
    </source>
</reference>
<dbReference type="Pfam" id="PF24883">
    <property type="entry name" value="NPHP3_N"/>
    <property type="match status" value="1"/>
</dbReference>
<dbReference type="InterPro" id="IPR035994">
    <property type="entry name" value="Nucleoside_phosphorylase_sf"/>
</dbReference>
<dbReference type="InterPro" id="IPR027417">
    <property type="entry name" value="P-loop_NTPase"/>
</dbReference>
<dbReference type="GO" id="GO:0009116">
    <property type="term" value="P:nucleoside metabolic process"/>
    <property type="evidence" value="ECO:0007669"/>
    <property type="project" value="InterPro"/>
</dbReference>
<dbReference type="InterPro" id="IPR056884">
    <property type="entry name" value="NPHP3-like_N"/>
</dbReference>
<proteinExistence type="predicted"/>
<feature type="domain" description="Nephrocystin 3-like N-terminal" evidence="2">
    <location>
        <begin position="292"/>
        <end position="463"/>
    </location>
</feature>
<dbReference type="EMBL" id="CP055900">
    <property type="protein sequence ID" value="QKX58173.1"/>
    <property type="molecule type" value="Genomic_DNA"/>
</dbReference>
<sequence>MSSLSIKRLVALDHDWAVFSSKREKLYDNGRVAREEYTVGWISALPLEMKAARAMLDDIHDDCESPPTDNNTYIFGSMAGHNCVIACLPAGIYGTTSATIVGNEMRHSFPNMQFCLLVGVAGGAPTENTDIRLGDVVAEFKRDIDFRISKLVSDMLQRHPEMRGEYLHRGQERDILFESEYEHLQGQATCDNCDQHRVRKSPLRASLDPTIHYGTIASGNQVIKHAHTRDKFAGELGNLCFEMEAAGLMDVFPCLGRYYESIATSFGRAASSALAFDQIEARYMTIKNAHLETCQWLLNHCRYKDWLNPEKMSEHHGFLWIKGKPAAGKSTIMKFIFTRTKYSATGTIIVSYFFNARGEELEKSVLGMYRSLLYQLLHELPHLRQVLDSIHLVSPAQSWSIEVLKNIFQRAVEQLNQYSLMCFIDALDECKEDGIRDMLSFFEQLGHLTASAGSHFRVCFSSRHYPHISISHGIDLTLESQDGHQKDITNYIHAELKAGTGKAVDEIRDELLNRASGIFLWVVLVVQMLNKEYDRGRIHALRKRLGEIPDGLHELFEDIITRNGQNTEQTVLCLQWILFARRPLSIDESYFAIISGFGRDERFIVEWFPELFSPEIMRLFVLDLSKGLAEITRSRVPRVQFIHESVRDFLLEEGGLGRIQSQPQSFTGSSHDRLKQCCMTYIEIDPAVYMPIKLPLPTASSRCKRSSSANSQKISVSRVCGEKCTPPCQFCRTIRRWIG</sequence>
<evidence type="ECO:0000313" key="3">
    <source>
        <dbReference type="EMBL" id="QKX58173.1"/>
    </source>
</evidence>
<keyword evidence="4" id="KW-1185">Reference proteome</keyword>
<accession>A0A7H8QZL7</accession>
<dbReference type="GO" id="GO:0003824">
    <property type="term" value="F:catalytic activity"/>
    <property type="evidence" value="ECO:0007669"/>
    <property type="project" value="InterPro"/>
</dbReference>
<gene>
    <name evidence="3" type="ORF">TRUGW13939_05294</name>
</gene>
<dbReference type="GeneID" id="55992792"/>
<name>A0A7H8QZL7_TALRU</name>
<dbReference type="AlphaFoldDB" id="A0A7H8QZL7"/>
<organism evidence="3 4">
    <name type="scientific">Talaromyces rugulosus</name>
    <name type="common">Penicillium rugulosum</name>
    <dbReference type="NCBI Taxonomy" id="121627"/>
    <lineage>
        <taxon>Eukaryota</taxon>
        <taxon>Fungi</taxon>
        <taxon>Dikarya</taxon>
        <taxon>Ascomycota</taxon>
        <taxon>Pezizomycotina</taxon>
        <taxon>Eurotiomycetes</taxon>
        <taxon>Eurotiomycetidae</taxon>
        <taxon>Eurotiales</taxon>
        <taxon>Trichocomaceae</taxon>
        <taxon>Talaromyces</taxon>
        <taxon>Talaromyces sect. Islandici</taxon>
    </lineage>
</organism>
<dbReference type="KEGG" id="trg:TRUGW13939_05294"/>
<dbReference type="SUPFAM" id="SSF53167">
    <property type="entry name" value="Purine and uridine phosphorylases"/>
    <property type="match status" value="1"/>
</dbReference>
<keyword evidence="1" id="KW-0677">Repeat</keyword>
<dbReference type="OrthoDB" id="194358at2759"/>
<protein>
    <recommendedName>
        <fullName evidence="2">Nephrocystin 3-like N-terminal domain-containing protein</fullName>
    </recommendedName>
</protein>
<dbReference type="SUPFAM" id="SSF52540">
    <property type="entry name" value="P-loop containing nucleoside triphosphate hydrolases"/>
    <property type="match status" value="1"/>
</dbReference>
<dbReference type="Gene3D" id="3.40.50.300">
    <property type="entry name" value="P-loop containing nucleotide triphosphate hydrolases"/>
    <property type="match status" value="1"/>
</dbReference>
<dbReference type="RefSeq" id="XP_035344351.1">
    <property type="nucleotide sequence ID" value="XM_035488458.1"/>
</dbReference>
<dbReference type="PANTHER" id="PTHR10039">
    <property type="entry name" value="AMELOGENIN"/>
    <property type="match status" value="1"/>
</dbReference>
<evidence type="ECO:0000259" key="2">
    <source>
        <dbReference type="Pfam" id="PF24883"/>
    </source>
</evidence>